<evidence type="ECO:0000259" key="6">
    <source>
        <dbReference type="PROSITE" id="PS51296"/>
    </source>
</evidence>
<dbReference type="PANTHER" id="PTHR11178">
    <property type="entry name" value="IRON-SULFUR CLUSTER SCAFFOLD PROTEIN NFU-RELATED"/>
    <property type="match status" value="1"/>
</dbReference>
<comment type="caution">
    <text evidence="7">The sequence shown here is derived from an EMBL/GenBank/DDBJ whole genome shotgun (WGS) entry which is preliminary data.</text>
</comment>
<evidence type="ECO:0000313" key="8">
    <source>
        <dbReference type="Proteomes" id="UP001500618"/>
    </source>
</evidence>
<evidence type="ECO:0000256" key="2">
    <source>
        <dbReference type="ARBA" id="ARBA00022723"/>
    </source>
</evidence>
<name>A0ABP4U603_9ACTN</name>
<sequence length="312" mass="32692">MTQVDGKELPTEDVAARIEELLVRLDSATDPTVRATAEELVRTLIQFYGSGLERIMELVFEDDVVAESVVPKFVGDKLVGSILVLHDLHPSTTEERVVEALERVRPYLGSHSGGVELLGVDAEAGIVFLRLAGSCDGCPSSTVTVKLAIEKAISETAPEIVKVEVEGMVEPAGPVDAGGRKMLPLSGVPQGKLTIPVQQEPLAASAPAWVEVGGLSGLAPGKVTAAKVSGVHTVVCNVGGDLYAYRDKCPSCGSGLTRGELTGQTLQCPRCGHGYDVRIAGRGTTTPSDHLDPFPLLSDDGHIRVAATAAAR</sequence>
<proteinExistence type="predicted"/>
<gene>
    <name evidence="7" type="ORF">GCM10009765_53820</name>
</gene>
<evidence type="ECO:0000313" key="7">
    <source>
        <dbReference type="EMBL" id="GAA1697645.1"/>
    </source>
</evidence>
<dbReference type="InterPro" id="IPR017941">
    <property type="entry name" value="Rieske_2Fe-2S"/>
</dbReference>
<dbReference type="EMBL" id="BAAANY010000020">
    <property type="protein sequence ID" value="GAA1697645.1"/>
    <property type="molecule type" value="Genomic_DNA"/>
</dbReference>
<evidence type="ECO:0000256" key="3">
    <source>
        <dbReference type="ARBA" id="ARBA00023004"/>
    </source>
</evidence>
<organism evidence="7 8">
    <name type="scientific">Fodinicola feengrottensis</name>
    <dbReference type="NCBI Taxonomy" id="435914"/>
    <lineage>
        <taxon>Bacteria</taxon>
        <taxon>Bacillati</taxon>
        <taxon>Actinomycetota</taxon>
        <taxon>Actinomycetes</taxon>
        <taxon>Mycobacteriales</taxon>
        <taxon>Fodinicola</taxon>
    </lineage>
</organism>
<evidence type="ECO:0000256" key="1">
    <source>
        <dbReference type="ARBA" id="ARBA00022714"/>
    </source>
</evidence>
<keyword evidence="2" id="KW-0479">Metal-binding</keyword>
<keyword evidence="1" id="KW-0001">2Fe-2S</keyword>
<keyword evidence="3" id="KW-0408">Iron</keyword>
<dbReference type="Gene3D" id="2.102.10.10">
    <property type="entry name" value="Rieske [2Fe-2S] iron-sulphur domain"/>
    <property type="match status" value="1"/>
</dbReference>
<dbReference type="Proteomes" id="UP001500618">
    <property type="component" value="Unassembled WGS sequence"/>
</dbReference>
<dbReference type="Pfam" id="PF00355">
    <property type="entry name" value="Rieske"/>
    <property type="match status" value="1"/>
</dbReference>
<dbReference type="SUPFAM" id="SSF50022">
    <property type="entry name" value="ISP domain"/>
    <property type="match status" value="1"/>
</dbReference>
<dbReference type="InterPro" id="IPR001075">
    <property type="entry name" value="NIF_FeS_clus_asmbl_NifU_C"/>
</dbReference>
<evidence type="ECO:0000256" key="5">
    <source>
        <dbReference type="ARBA" id="ARBA00049958"/>
    </source>
</evidence>
<comment type="function">
    <text evidence="5">May be involved in the formation or repair of [Fe-S] clusters present in iron-sulfur proteins.</text>
</comment>
<dbReference type="PROSITE" id="PS51296">
    <property type="entry name" value="RIESKE"/>
    <property type="match status" value="1"/>
</dbReference>
<feature type="domain" description="Rieske" evidence="6">
    <location>
        <begin position="210"/>
        <end position="305"/>
    </location>
</feature>
<keyword evidence="4" id="KW-0411">Iron-sulfur</keyword>
<dbReference type="SUPFAM" id="SSF117916">
    <property type="entry name" value="Fe-S cluster assembly (FSCA) domain-like"/>
    <property type="match status" value="1"/>
</dbReference>
<dbReference type="RefSeq" id="WP_344313201.1">
    <property type="nucleotide sequence ID" value="NZ_BAAANY010000020.1"/>
</dbReference>
<dbReference type="Gene3D" id="3.30.300.130">
    <property type="entry name" value="Fe-S cluster assembly (FSCA)"/>
    <property type="match status" value="1"/>
</dbReference>
<evidence type="ECO:0000256" key="4">
    <source>
        <dbReference type="ARBA" id="ARBA00023014"/>
    </source>
</evidence>
<reference evidence="8" key="1">
    <citation type="journal article" date="2019" name="Int. J. Syst. Evol. Microbiol.">
        <title>The Global Catalogue of Microorganisms (GCM) 10K type strain sequencing project: providing services to taxonomists for standard genome sequencing and annotation.</title>
        <authorList>
            <consortium name="The Broad Institute Genomics Platform"/>
            <consortium name="The Broad Institute Genome Sequencing Center for Infectious Disease"/>
            <person name="Wu L."/>
            <person name="Ma J."/>
        </authorList>
    </citation>
    <scope>NUCLEOTIDE SEQUENCE [LARGE SCALE GENOMIC DNA]</scope>
    <source>
        <strain evidence="8">JCM 14718</strain>
    </source>
</reference>
<keyword evidence="8" id="KW-1185">Reference proteome</keyword>
<protein>
    <submittedName>
        <fullName evidence="7">NifU family protein</fullName>
    </submittedName>
</protein>
<dbReference type="Pfam" id="PF01106">
    <property type="entry name" value="NifU"/>
    <property type="match status" value="1"/>
</dbReference>
<dbReference type="InterPro" id="IPR034904">
    <property type="entry name" value="FSCA_dom_sf"/>
</dbReference>
<accession>A0ABP4U603</accession>
<dbReference type="InterPro" id="IPR036922">
    <property type="entry name" value="Rieske_2Fe-2S_sf"/>
</dbReference>